<protein>
    <submittedName>
        <fullName evidence="1">B.subtilis phage SPP1 DNA sequence coding for products required for replication initiation</fullName>
    </submittedName>
</protein>
<sequence>MLDKRIVTKDQKNQLASLLGSDNVNAVRSEVKFKVISDIMRENYDIDGMSKQEAVDCIVHGFRTISPVEELIKDLDDKIKYYKQQEETAAEIYKNNWRAERQGLSIALSMILERKKELEGKYNG</sequence>
<proteinExistence type="predicted"/>
<name>Q38146_BPSPP</name>
<dbReference type="PIR" id="S43807">
    <property type="entry name" value="S43807"/>
</dbReference>
<evidence type="ECO:0000313" key="1">
    <source>
        <dbReference type="EMBL" id="CAA48057.1"/>
    </source>
</evidence>
<reference evidence="1" key="1">
    <citation type="submission" date="1993-12" db="EMBL/GenBank/DDBJ databases">
        <authorList>
            <person name="Alonso J.C."/>
        </authorList>
    </citation>
    <scope>NUCLEOTIDE SEQUENCE</scope>
</reference>
<organismHost>
    <name type="scientific">Bacillus subtilis</name>
    <dbReference type="NCBI Taxonomy" id="1423"/>
</organismHost>
<dbReference type="EMBL" id="X67865">
    <property type="protein sequence ID" value="CAA48057.1"/>
    <property type="molecule type" value="Genomic_DNA"/>
</dbReference>
<accession>Q38146</accession>
<organism evidence="1">
    <name type="scientific">Bacillus phage SPP1</name>
    <name type="common">Bacteriophage SPP1</name>
    <dbReference type="NCBI Taxonomy" id="10724"/>
    <lineage>
        <taxon>Viruses</taxon>
        <taxon>Duplodnaviria</taxon>
        <taxon>Heunggongvirae</taxon>
        <taxon>Uroviricota</taxon>
        <taxon>Caudoviricetes</taxon>
        <taxon>Trautnerviridae</taxon>
        <taxon>Polsinellivirinae</taxon>
        <taxon>Rivavirus</taxon>
        <taxon>Rivavirus SPP1</taxon>
    </lineage>
</organism>